<accession>G0P0F2</accession>
<feature type="signal peptide" evidence="1">
    <location>
        <begin position="1"/>
        <end position="17"/>
    </location>
</feature>
<keyword evidence="3" id="KW-1185">Reference proteome</keyword>
<evidence type="ECO:0000313" key="3">
    <source>
        <dbReference type="Proteomes" id="UP000008068"/>
    </source>
</evidence>
<evidence type="ECO:0000313" key="2">
    <source>
        <dbReference type="EMBL" id="EGT41715.1"/>
    </source>
</evidence>
<gene>
    <name evidence="2" type="ORF">CAEBREN_23355</name>
</gene>
<sequence>MKLVILCLILALPVISCQTTSRPSFGGGSILESFSQIGKELALRIGSAVHSLLNHVFGILEVVLGIPITAFRFFNNGVSGIFDFLGLGHLRLGGLIGGLAGGARIPSNDAAETVIASELEAKTVEAIPKFVLRGQRQLDKKRVADWIRDPP</sequence>
<evidence type="ECO:0000256" key="1">
    <source>
        <dbReference type="SAM" id="SignalP"/>
    </source>
</evidence>
<feature type="chain" id="PRO_5003406698" evidence="1">
    <location>
        <begin position="18"/>
        <end position="151"/>
    </location>
</feature>
<dbReference type="InParanoid" id="G0P0F2"/>
<keyword evidence="1" id="KW-0732">Signal</keyword>
<dbReference type="Proteomes" id="UP000008068">
    <property type="component" value="Unassembled WGS sequence"/>
</dbReference>
<dbReference type="AlphaFoldDB" id="G0P0F2"/>
<organism evidence="3">
    <name type="scientific">Caenorhabditis brenneri</name>
    <name type="common">Nematode worm</name>
    <dbReference type="NCBI Taxonomy" id="135651"/>
    <lineage>
        <taxon>Eukaryota</taxon>
        <taxon>Metazoa</taxon>
        <taxon>Ecdysozoa</taxon>
        <taxon>Nematoda</taxon>
        <taxon>Chromadorea</taxon>
        <taxon>Rhabditida</taxon>
        <taxon>Rhabditina</taxon>
        <taxon>Rhabditomorpha</taxon>
        <taxon>Rhabditoidea</taxon>
        <taxon>Rhabditidae</taxon>
        <taxon>Peloderinae</taxon>
        <taxon>Caenorhabditis</taxon>
    </lineage>
</organism>
<proteinExistence type="predicted"/>
<dbReference type="EMBL" id="GL379999">
    <property type="protein sequence ID" value="EGT41715.1"/>
    <property type="molecule type" value="Genomic_DNA"/>
</dbReference>
<reference evidence="3" key="1">
    <citation type="submission" date="2011-07" db="EMBL/GenBank/DDBJ databases">
        <authorList>
            <consortium name="Caenorhabditis brenneri Sequencing and Analysis Consortium"/>
            <person name="Wilson R.K."/>
        </authorList>
    </citation>
    <scope>NUCLEOTIDE SEQUENCE [LARGE SCALE GENOMIC DNA]</scope>
    <source>
        <strain evidence="3">PB2801</strain>
    </source>
</reference>
<dbReference type="HOGENOM" id="CLU_1733080_0_0_1"/>
<name>G0P0F2_CAEBE</name>
<protein>
    <submittedName>
        <fullName evidence="2">Uncharacterized protein</fullName>
    </submittedName>
</protein>